<keyword evidence="10" id="KW-1185">Reference proteome</keyword>
<keyword evidence="3 6" id="KW-0812">Transmembrane</keyword>
<keyword evidence="2" id="KW-1003">Cell membrane</keyword>
<evidence type="ECO:0000256" key="4">
    <source>
        <dbReference type="ARBA" id="ARBA00022989"/>
    </source>
</evidence>
<evidence type="ECO:0000256" key="6">
    <source>
        <dbReference type="SAM" id="Phobius"/>
    </source>
</evidence>
<evidence type="ECO:0000313" key="9">
    <source>
        <dbReference type="EMBL" id="MFC3876853.1"/>
    </source>
</evidence>
<evidence type="ECO:0000256" key="3">
    <source>
        <dbReference type="ARBA" id="ARBA00022692"/>
    </source>
</evidence>
<accession>A0ABV8AFL1</accession>
<feature type="transmembrane region" description="Helical" evidence="6">
    <location>
        <begin position="481"/>
        <end position="500"/>
    </location>
</feature>
<feature type="transmembrane region" description="Helical" evidence="6">
    <location>
        <begin position="386"/>
        <end position="409"/>
    </location>
</feature>
<feature type="transmembrane region" description="Helical" evidence="6">
    <location>
        <begin position="255"/>
        <end position="275"/>
    </location>
</feature>
<dbReference type="EMBL" id="JBHSAT010000004">
    <property type="protein sequence ID" value="MFC3876853.1"/>
    <property type="molecule type" value="Genomic_DNA"/>
</dbReference>
<feature type="transmembrane region" description="Helical" evidence="6">
    <location>
        <begin position="415"/>
        <end position="442"/>
    </location>
</feature>
<feature type="transmembrane region" description="Helical" evidence="6">
    <location>
        <begin position="287"/>
        <end position="304"/>
    </location>
</feature>
<evidence type="ECO:0000256" key="5">
    <source>
        <dbReference type="ARBA" id="ARBA00023136"/>
    </source>
</evidence>
<dbReference type="Pfam" id="PF03772">
    <property type="entry name" value="Competence"/>
    <property type="match status" value="1"/>
</dbReference>
<evidence type="ECO:0000256" key="2">
    <source>
        <dbReference type="ARBA" id="ARBA00022475"/>
    </source>
</evidence>
<feature type="transmembrane region" description="Helical" evidence="6">
    <location>
        <begin position="32"/>
        <end position="50"/>
    </location>
</feature>
<feature type="domain" description="ComEC/Rec2-related protein" evidence="7">
    <location>
        <begin position="233"/>
        <end position="499"/>
    </location>
</feature>
<comment type="subcellular location">
    <subcellularLocation>
        <location evidence="1">Cell membrane</location>
        <topology evidence="1">Multi-pass membrane protein</topology>
    </subcellularLocation>
</comment>
<dbReference type="PANTHER" id="PTHR30619:SF1">
    <property type="entry name" value="RECOMBINATION PROTEIN 2"/>
    <property type="match status" value="1"/>
</dbReference>
<dbReference type="InterPro" id="IPR025405">
    <property type="entry name" value="DUF4131"/>
</dbReference>
<feature type="transmembrane region" description="Helical" evidence="6">
    <location>
        <begin position="57"/>
        <end position="77"/>
    </location>
</feature>
<gene>
    <name evidence="9" type="ORF">ACFOSX_06370</name>
</gene>
<feature type="transmembrane region" description="Helical" evidence="6">
    <location>
        <begin position="333"/>
        <end position="352"/>
    </location>
</feature>
<dbReference type="RefSeq" id="WP_386098151.1">
    <property type="nucleotide sequence ID" value="NZ_JBHSAT010000004.1"/>
</dbReference>
<comment type="caution">
    <text evidence="9">The sequence shown here is derived from an EMBL/GenBank/DDBJ whole genome shotgun (WGS) entry which is preliminary data.</text>
</comment>
<sequence>MKLLRFPIIKLTLGLITGILLGRQLRISFTETVYLAGAFVFTLGLLLLFFRSKVNTLLFDVVSILTMVSLGMLSLSFHDDRLDDRHYVLFEIDQNQLYTIAFKIDERLKPDRYNDKYIIELQGINSEIATGKVLLNISKDSLPLNLKVDNNYVTVATFEALPKPLNPHQFDYGKFLRNREIYSQFKIQRHELLQQPSDETSIYGIADQFRETIITKLEDSGFEKEPLSILKSLLLGQRQDIDSEIYNTYVNAGTIHILAVSGLHVGIILLILQFVLRPLNYVKYGRIFRMVFIIIFLWTFAIVAGLSPSVIRAVTMFTVFAITLNLKRPSNVYNNLFISAFIVLLIHPRFLFEVGFQLSYLAVLGIVSIKPLFDKLWRPKFYPVKLFWDAFTVTVSAQVGVLPISLFYFHQFPGLFFISNTLIIPFLALILGFGILVIVLALLNILPEFIVTSFSFVITSLNDFIAWVAEFENFLFKDIPFGLWHAIALYLVILASVQLFRKAHFATFRNLMIALVLFGGVLIYTKQQYSSDELIIFHKSRQTLIAEKSGREIKVFHTMDSLSKSKDQTIKTYKVGEFISELKEDSLRNVFQMKNKTLLVVDSLSSYKVKSFRPDYILLTQSPKLNLERLIDSLQPQCIIADGNNYKSYVLRWKGTSERKKIPFHSTYEKGFYSIK</sequence>
<reference evidence="10" key="1">
    <citation type="journal article" date="2019" name="Int. J. Syst. Evol. Microbiol.">
        <title>The Global Catalogue of Microorganisms (GCM) 10K type strain sequencing project: providing services to taxonomists for standard genome sequencing and annotation.</title>
        <authorList>
            <consortium name="The Broad Institute Genomics Platform"/>
            <consortium name="The Broad Institute Genome Sequencing Center for Infectious Disease"/>
            <person name="Wu L."/>
            <person name="Ma J."/>
        </authorList>
    </citation>
    <scope>NUCLEOTIDE SEQUENCE [LARGE SCALE GENOMIC DNA]</scope>
    <source>
        <strain evidence="10">CECT 8979</strain>
    </source>
</reference>
<evidence type="ECO:0000256" key="1">
    <source>
        <dbReference type="ARBA" id="ARBA00004651"/>
    </source>
</evidence>
<feature type="domain" description="DUF4131" evidence="8">
    <location>
        <begin position="34"/>
        <end position="190"/>
    </location>
</feature>
<dbReference type="InterPro" id="IPR004477">
    <property type="entry name" value="ComEC_N"/>
</dbReference>
<proteinExistence type="predicted"/>
<dbReference type="InterPro" id="IPR052159">
    <property type="entry name" value="Competence_DNA_uptake"/>
</dbReference>
<keyword evidence="4 6" id="KW-1133">Transmembrane helix</keyword>
<name>A0ABV8AFL1_9FLAO</name>
<dbReference type="Proteomes" id="UP001595812">
    <property type="component" value="Unassembled WGS sequence"/>
</dbReference>
<evidence type="ECO:0000259" key="7">
    <source>
        <dbReference type="Pfam" id="PF03772"/>
    </source>
</evidence>
<dbReference type="PANTHER" id="PTHR30619">
    <property type="entry name" value="DNA INTERNALIZATION/COMPETENCE PROTEIN COMEC/REC2"/>
    <property type="match status" value="1"/>
</dbReference>
<feature type="transmembrane region" description="Helical" evidence="6">
    <location>
        <begin position="507"/>
        <end position="525"/>
    </location>
</feature>
<evidence type="ECO:0000259" key="8">
    <source>
        <dbReference type="Pfam" id="PF13567"/>
    </source>
</evidence>
<dbReference type="Pfam" id="PF13567">
    <property type="entry name" value="DUF4131"/>
    <property type="match status" value="1"/>
</dbReference>
<organism evidence="9 10">
    <name type="scientific">Winogradskyella maritima</name>
    <dbReference type="NCBI Taxonomy" id="1517766"/>
    <lineage>
        <taxon>Bacteria</taxon>
        <taxon>Pseudomonadati</taxon>
        <taxon>Bacteroidota</taxon>
        <taxon>Flavobacteriia</taxon>
        <taxon>Flavobacteriales</taxon>
        <taxon>Flavobacteriaceae</taxon>
        <taxon>Winogradskyella</taxon>
    </lineage>
</organism>
<protein>
    <submittedName>
        <fullName evidence="9">ComEC/Rec2 family competence protein</fullName>
    </submittedName>
</protein>
<feature type="transmembrane region" description="Helical" evidence="6">
    <location>
        <begin position="449"/>
        <end position="469"/>
    </location>
</feature>
<keyword evidence="5 6" id="KW-0472">Membrane</keyword>
<dbReference type="NCBIfam" id="TIGR00360">
    <property type="entry name" value="ComEC_N-term"/>
    <property type="match status" value="1"/>
</dbReference>
<feature type="transmembrane region" description="Helical" evidence="6">
    <location>
        <begin position="358"/>
        <end position="374"/>
    </location>
</feature>
<evidence type="ECO:0000313" key="10">
    <source>
        <dbReference type="Proteomes" id="UP001595812"/>
    </source>
</evidence>